<dbReference type="InterPro" id="IPR040553">
    <property type="entry name" value="TxDE"/>
</dbReference>
<evidence type="ECO:0000313" key="2">
    <source>
        <dbReference type="EMBL" id="SFJ70034.1"/>
    </source>
</evidence>
<reference evidence="3" key="1">
    <citation type="submission" date="2016-10" db="EMBL/GenBank/DDBJ databases">
        <authorList>
            <person name="Varghese N."/>
            <person name="Submissions S."/>
        </authorList>
    </citation>
    <scope>NUCLEOTIDE SEQUENCE [LARGE SCALE GENOMIC DNA]</scope>
    <source>
        <strain evidence="3">CGMCC 1.3704</strain>
    </source>
</reference>
<keyword evidence="2" id="KW-0560">Oxidoreductase</keyword>
<name>A0A1I3TFS6_HALDA</name>
<feature type="domain" description="VOC" evidence="1">
    <location>
        <begin position="4"/>
        <end position="118"/>
    </location>
</feature>
<accession>A0A1I3TFS6</accession>
<evidence type="ECO:0000313" key="3">
    <source>
        <dbReference type="Proteomes" id="UP000183557"/>
    </source>
</evidence>
<dbReference type="Proteomes" id="UP000183557">
    <property type="component" value="Unassembled WGS sequence"/>
</dbReference>
<dbReference type="Gene3D" id="3.10.180.10">
    <property type="entry name" value="2,3-Dihydroxybiphenyl 1,2-Dioxygenase, domain 1"/>
    <property type="match status" value="1"/>
</dbReference>
<dbReference type="SUPFAM" id="SSF54593">
    <property type="entry name" value="Glyoxalase/Bleomycin resistance protein/Dihydroxybiphenyl dioxygenase"/>
    <property type="match status" value="1"/>
</dbReference>
<dbReference type="InterPro" id="IPR004360">
    <property type="entry name" value="Glyas_Fos-R_dOase_dom"/>
</dbReference>
<dbReference type="InterPro" id="IPR037523">
    <property type="entry name" value="VOC_core"/>
</dbReference>
<evidence type="ECO:0000259" key="1">
    <source>
        <dbReference type="PROSITE" id="PS51819"/>
    </source>
</evidence>
<dbReference type="EMBL" id="FOSB01000003">
    <property type="protein sequence ID" value="SFJ70034.1"/>
    <property type="molecule type" value="Genomic_DNA"/>
</dbReference>
<gene>
    <name evidence="2" type="ORF">SAMN04487936_103377</name>
</gene>
<dbReference type="Pfam" id="PF18711">
    <property type="entry name" value="TxDE"/>
    <property type="match status" value="1"/>
</dbReference>
<keyword evidence="3" id="KW-1185">Reference proteome</keyword>
<sequence length="228" mass="26366">MKMEIKLVTLLTKDMEKLKRFYVDFLGFELVEERGEGFRLKVGKSELEFMQADKGDDPFYHFAFNIPFHLFTDAKKWARERMVLNTEEGEDEIEFPQLSARSFYFWDPAGNMVEFIARKNVCYLEEKAFSAGCLKDISEVSLTVANVLEAMGELERSGLKSRDNEPIQRTCLNFLGDNGTHSYLLLVERGRRWIFSDQVSEIYPLEVYVDGKGSLTVDKQGRCSVISF</sequence>
<keyword evidence="2" id="KW-0223">Dioxygenase</keyword>
<dbReference type="GO" id="GO:0051213">
    <property type="term" value="F:dioxygenase activity"/>
    <property type="evidence" value="ECO:0007669"/>
    <property type="project" value="UniProtKB-KW"/>
</dbReference>
<dbReference type="InterPro" id="IPR029068">
    <property type="entry name" value="Glyas_Bleomycin-R_OHBP_Dase"/>
</dbReference>
<dbReference type="PROSITE" id="PS51819">
    <property type="entry name" value="VOC"/>
    <property type="match status" value="1"/>
</dbReference>
<organism evidence="2 3">
    <name type="scientific">Halobacillus dabanensis</name>
    <dbReference type="NCBI Taxonomy" id="240302"/>
    <lineage>
        <taxon>Bacteria</taxon>
        <taxon>Bacillati</taxon>
        <taxon>Bacillota</taxon>
        <taxon>Bacilli</taxon>
        <taxon>Bacillales</taxon>
        <taxon>Bacillaceae</taxon>
        <taxon>Halobacillus</taxon>
    </lineage>
</organism>
<dbReference type="Pfam" id="PF00903">
    <property type="entry name" value="Glyoxalase"/>
    <property type="match status" value="1"/>
</dbReference>
<protein>
    <submittedName>
        <fullName evidence="2">Catechol-2,3-dioxygenase</fullName>
    </submittedName>
</protein>
<proteinExistence type="predicted"/>
<dbReference type="AlphaFoldDB" id="A0A1I3TFS6"/>